<dbReference type="PANTHER" id="PTHR36978:SF4">
    <property type="entry name" value="P-LOOP CONTAINING NUCLEOSIDE TRIPHOSPHATE HYDROLASE PROTEIN"/>
    <property type="match status" value="1"/>
</dbReference>
<name>A0ABP0GQE4_CLALP</name>
<keyword evidence="1" id="KW-0472">Membrane</keyword>
<evidence type="ECO:0000313" key="2">
    <source>
        <dbReference type="EMBL" id="CAK8693106.1"/>
    </source>
</evidence>
<reference evidence="2 3" key="1">
    <citation type="submission" date="2024-02" db="EMBL/GenBank/DDBJ databases">
        <authorList>
            <person name="Daric V."/>
            <person name="Darras S."/>
        </authorList>
    </citation>
    <scope>NUCLEOTIDE SEQUENCE [LARGE SCALE GENOMIC DNA]</scope>
</reference>
<accession>A0ABP0GQE4</accession>
<sequence length="210" mass="24257">MKQQRSSTIVHDNSLTNNLIKISEFQRHDIVYTPFVNKKSQINQPLGQVEEAEKNLLYKVIQILTPTGRKYFRFIQQIGILEFGWLKRHPFQKLLRNRLTLQRGFRRHQTSCLQQAPKDKLLLYNVKDGWEPLCAFLGKQVPDKPFPHENVGAVIIAKLMATHPANQRMKKELKIAFSALLGVGIGAGYLLFKNGLFSRLLFVTRTAVFR</sequence>
<dbReference type="Gene3D" id="3.40.50.300">
    <property type="entry name" value="P-loop containing nucleotide triphosphate hydrolases"/>
    <property type="match status" value="1"/>
</dbReference>
<proteinExistence type="predicted"/>
<gene>
    <name evidence="2" type="ORF">CVLEPA_LOCUS26433</name>
</gene>
<dbReference type="EMBL" id="CAWYQH010000130">
    <property type="protein sequence ID" value="CAK8693106.1"/>
    <property type="molecule type" value="Genomic_DNA"/>
</dbReference>
<dbReference type="Proteomes" id="UP001642483">
    <property type="component" value="Unassembled WGS sequence"/>
</dbReference>
<dbReference type="PANTHER" id="PTHR36978">
    <property type="entry name" value="P-LOOP CONTAINING NUCLEOTIDE TRIPHOSPHATE HYDROLASE"/>
    <property type="match status" value="1"/>
</dbReference>
<protein>
    <submittedName>
        <fullName evidence="2">Uncharacterized protein</fullName>
    </submittedName>
</protein>
<keyword evidence="3" id="KW-1185">Reference proteome</keyword>
<organism evidence="2 3">
    <name type="scientific">Clavelina lepadiformis</name>
    <name type="common">Light-bulb sea squirt</name>
    <name type="synonym">Ascidia lepadiformis</name>
    <dbReference type="NCBI Taxonomy" id="159417"/>
    <lineage>
        <taxon>Eukaryota</taxon>
        <taxon>Metazoa</taxon>
        <taxon>Chordata</taxon>
        <taxon>Tunicata</taxon>
        <taxon>Ascidiacea</taxon>
        <taxon>Aplousobranchia</taxon>
        <taxon>Clavelinidae</taxon>
        <taxon>Clavelina</taxon>
    </lineage>
</organism>
<dbReference type="Pfam" id="PF17784">
    <property type="entry name" value="Sulfotransfer_4"/>
    <property type="match status" value="1"/>
</dbReference>
<evidence type="ECO:0000256" key="1">
    <source>
        <dbReference type="SAM" id="Phobius"/>
    </source>
</evidence>
<comment type="caution">
    <text evidence="2">The sequence shown here is derived from an EMBL/GenBank/DDBJ whole genome shotgun (WGS) entry which is preliminary data.</text>
</comment>
<dbReference type="InterPro" id="IPR040632">
    <property type="entry name" value="Sulfotransfer_4"/>
</dbReference>
<keyword evidence="1" id="KW-1133">Transmembrane helix</keyword>
<dbReference type="InterPro" id="IPR027417">
    <property type="entry name" value="P-loop_NTPase"/>
</dbReference>
<evidence type="ECO:0000313" key="3">
    <source>
        <dbReference type="Proteomes" id="UP001642483"/>
    </source>
</evidence>
<keyword evidence="1" id="KW-0812">Transmembrane</keyword>
<feature type="transmembrane region" description="Helical" evidence="1">
    <location>
        <begin position="175"/>
        <end position="192"/>
    </location>
</feature>